<comment type="caution">
    <text evidence="9">The sequence shown here is derived from an EMBL/GenBank/DDBJ whole genome shotgun (WGS) entry which is preliminary data.</text>
</comment>
<dbReference type="InterPro" id="IPR028351">
    <property type="entry name" value="CyaE"/>
</dbReference>
<dbReference type="RefSeq" id="WP_189513453.1">
    <property type="nucleotide sequence ID" value="NZ_BMXG01000007.1"/>
</dbReference>
<organism evidence="9 10">
    <name type="scientific">Cerasicoccus arenae</name>
    <dbReference type="NCBI Taxonomy" id="424488"/>
    <lineage>
        <taxon>Bacteria</taxon>
        <taxon>Pseudomonadati</taxon>
        <taxon>Verrucomicrobiota</taxon>
        <taxon>Opitutia</taxon>
        <taxon>Puniceicoccales</taxon>
        <taxon>Cerasicoccaceae</taxon>
        <taxon>Cerasicoccus</taxon>
    </lineage>
</organism>
<dbReference type="InterPro" id="IPR003423">
    <property type="entry name" value="OMP_efflux"/>
</dbReference>
<dbReference type="Proteomes" id="UP000642829">
    <property type="component" value="Unassembled WGS sequence"/>
</dbReference>
<keyword evidence="6" id="KW-0472">Membrane</keyword>
<accession>A0A8J3DJ92</accession>
<dbReference type="Gene3D" id="1.20.1600.10">
    <property type="entry name" value="Outer membrane efflux proteins (OEP)"/>
    <property type="match status" value="1"/>
</dbReference>
<evidence type="ECO:0000256" key="4">
    <source>
        <dbReference type="ARBA" id="ARBA00022452"/>
    </source>
</evidence>
<dbReference type="PANTHER" id="PTHR30026:SF20">
    <property type="entry name" value="OUTER MEMBRANE PROTEIN TOLC"/>
    <property type="match status" value="1"/>
</dbReference>
<comment type="similarity">
    <text evidence="2">Belongs to the outer membrane factor (OMF) (TC 1.B.17) family.</text>
</comment>
<dbReference type="GO" id="GO:0009279">
    <property type="term" value="C:cell outer membrane"/>
    <property type="evidence" value="ECO:0007669"/>
    <property type="project" value="UniProtKB-SubCell"/>
</dbReference>
<reference evidence="9" key="1">
    <citation type="journal article" date="2014" name="Int. J. Syst. Evol. Microbiol.">
        <title>Complete genome sequence of Corynebacterium casei LMG S-19264T (=DSM 44701T), isolated from a smear-ripened cheese.</title>
        <authorList>
            <consortium name="US DOE Joint Genome Institute (JGI-PGF)"/>
            <person name="Walter F."/>
            <person name="Albersmeier A."/>
            <person name="Kalinowski J."/>
            <person name="Ruckert C."/>
        </authorList>
    </citation>
    <scope>NUCLEOTIDE SEQUENCE</scope>
    <source>
        <strain evidence="9">KCTC 12870</strain>
    </source>
</reference>
<dbReference type="PIRSF" id="PIRSF001892">
    <property type="entry name" value="CyaE"/>
    <property type="match status" value="1"/>
</dbReference>
<keyword evidence="3" id="KW-0813">Transport</keyword>
<keyword evidence="5" id="KW-0812">Transmembrane</keyword>
<evidence type="ECO:0000256" key="2">
    <source>
        <dbReference type="ARBA" id="ARBA00007613"/>
    </source>
</evidence>
<reference evidence="9" key="2">
    <citation type="submission" date="2020-09" db="EMBL/GenBank/DDBJ databases">
        <authorList>
            <person name="Sun Q."/>
            <person name="Kim S."/>
        </authorList>
    </citation>
    <scope>NUCLEOTIDE SEQUENCE</scope>
    <source>
        <strain evidence="9">KCTC 12870</strain>
    </source>
</reference>
<keyword evidence="10" id="KW-1185">Reference proteome</keyword>
<dbReference type="AlphaFoldDB" id="A0A8J3DJ92"/>
<evidence type="ECO:0008006" key="11">
    <source>
        <dbReference type="Google" id="ProtNLM"/>
    </source>
</evidence>
<keyword evidence="7" id="KW-0998">Cell outer membrane</keyword>
<dbReference type="Pfam" id="PF02321">
    <property type="entry name" value="OEP"/>
    <property type="match status" value="2"/>
</dbReference>
<evidence type="ECO:0000256" key="8">
    <source>
        <dbReference type="SAM" id="MobiDB-lite"/>
    </source>
</evidence>
<dbReference type="InterPro" id="IPR051906">
    <property type="entry name" value="TolC-like"/>
</dbReference>
<name>A0A8J3DJ92_9BACT</name>
<evidence type="ECO:0000256" key="3">
    <source>
        <dbReference type="ARBA" id="ARBA00022448"/>
    </source>
</evidence>
<dbReference type="GO" id="GO:0015562">
    <property type="term" value="F:efflux transmembrane transporter activity"/>
    <property type="evidence" value="ECO:0007669"/>
    <property type="project" value="InterPro"/>
</dbReference>
<evidence type="ECO:0000256" key="5">
    <source>
        <dbReference type="ARBA" id="ARBA00022692"/>
    </source>
</evidence>
<evidence type="ECO:0000256" key="7">
    <source>
        <dbReference type="ARBA" id="ARBA00023237"/>
    </source>
</evidence>
<comment type="subcellular location">
    <subcellularLocation>
        <location evidence="1">Cell outer membrane</location>
    </subcellularLocation>
</comment>
<evidence type="ECO:0000313" key="9">
    <source>
        <dbReference type="EMBL" id="GHB99360.1"/>
    </source>
</evidence>
<protein>
    <recommendedName>
        <fullName evidence="11">Protein CyaE</fullName>
    </recommendedName>
</protein>
<sequence>MQNSTSGIQKTNIQIAFRALRLIGLLSISVGYFHGCVNVDEEVAARPSELWRPPPSAQRNAPRTDNPGMDAVNFMTGEDPYFKNKKGGYSENPVAAVGLPKLDLPALVDIALSNNPETRSLWFLARSRASEYGQSLSEYYPYVTVSASVQREKLKNVGTSGTNWNTQYGPALDLNWLLFNFGEREAQASAAREALYSANFSYNQIYQDVVRDVLYNYYTLWSAEANLAASRAFLLNTEATYDSASKKLESGLGNKQDSLRALANMKTAESQIEGDIAKIEAARADLAKTLGIEVSSGLEIMQLEEFPNFDSLDTDVNRLVAEALQNRPTLMASYADVREQEYNLDAARANLWPEINASVSLQYAEITGSNASPMNDYVAALTLEWDIFQGFNKWYEIDKQRDLTRRARQDARETELEVLKQVWTAFFAYRSALRQVDSTTAALDAQQEAYEAISIGYQSGINNLLDLLTSQEDLDDARRNQIAARTNLGSSIADLARSTGNLPRLSRDQ</sequence>
<dbReference type="SUPFAM" id="SSF56954">
    <property type="entry name" value="Outer membrane efflux proteins (OEP)"/>
    <property type="match status" value="1"/>
</dbReference>
<dbReference type="EMBL" id="BMXG01000007">
    <property type="protein sequence ID" value="GHB99360.1"/>
    <property type="molecule type" value="Genomic_DNA"/>
</dbReference>
<dbReference type="PANTHER" id="PTHR30026">
    <property type="entry name" value="OUTER MEMBRANE PROTEIN TOLC"/>
    <property type="match status" value="1"/>
</dbReference>
<evidence type="ECO:0000256" key="1">
    <source>
        <dbReference type="ARBA" id="ARBA00004442"/>
    </source>
</evidence>
<gene>
    <name evidence="9" type="ORF">GCM10007047_14490</name>
</gene>
<evidence type="ECO:0000313" key="10">
    <source>
        <dbReference type="Proteomes" id="UP000642829"/>
    </source>
</evidence>
<proteinExistence type="inferred from homology"/>
<keyword evidence="4" id="KW-1134">Transmembrane beta strand</keyword>
<evidence type="ECO:0000256" key="6">
    <source>
        <dbReference type="ARBA" id="ARBA00023136"/>
    </source>
</evidence>
<dbReference type="GO" id="GO:0015288">
    <property type="term" value="F:porin activity"/>
    <property type="evidence" value="ECO:0007669"/>
    <property type="project" value="TreeGrafter"/>
</dbReference>
<dbReference type="GO" id="GO:1990281">
    <property type="term" value="C:efflux pump complex"/>
    <property type="evidence" value="ECO:0007669"/>
    <property type="project" value="TreeGrafter"/>
</dbReference>
<feature type="region of interest" description="Disordered" evidence="8">
    <location>
        <begin position="47"/>
        <end position="68"/>
    </location>
</feature>